<dbReference type="GO" id="GO:0003779">
    <property type="term" value="F:actin binding"/>
    <property type="evidence" value="ECO:0007669"/>
    <property type="project" value="UniProtKB-KW"/>
</dbReference>
<evidence type="ECO:0000256" key="5">
    <source>
        <dbReference type="ARBA" id="ARBA00023212"/>
    </source>
</evidence>
<comment type="caution">
    <text evidence="7">The sequence shown here is derived from an EMBL/GenBank/DDBJ whole genome shotgun (WGS) entry which is preliminary data.</text>
</comment>
<gene>
    <name evidence="7" type="ORF">TrRE_jg7271</name>
</gene>
<dbReference type="GO" id="GO:0005885">
    <property type="term" value="C:Arp2/3 protein complex"/>
    <property type="evidence" value="ECO:0007669"/>
    <property type="project" value="UniProtKB-UniRule"/>
</dbReference>
<dbReference type="GO" id="GO:0034314">
    <property type="term" value="P:Arp2/3 complex-mediated actin nucleation"/>
    <property type="evidence" value="ECO:0007669"/>
    <property type="project" value="UniProtKB-UniRule"/>
</dbReference>
<comment type="similarity">
    <text evidence="2 6">Belongs to the ARPC3 family.</text>
</comment>
<organism evidence="7 8">
    <name type="scientific">Triparma retinervis</name>
    <dbReference type="NCBI Taxonomy" id="2557542"/>
    <lineage>
        <taxon>Eukaryota</taxon>
        <taxon>Sar</taxon>
        <taxon>Stramenopiles</taxon>
        <taxon>Ochrophyta</taxon>
        <taxon>Bolidophyceae</taxon>
        <taxon>Parmales</taxon>
        <taxon>Triparmaceae</taxon>
        <taxon>Triparma</taxon>
    </lineage>
</organism>
<dbReference type="InterPro" id="IPR007204">
    <property type="entry name" value="ARPC3"/>
</dbReference>
<dbReference type="GO" id="GO:0030833">
    <property type="term" value="P:regulation of actin filament polymerization"/>
    <property type="evidence" value="ECO:0007669"/>
    <property type="project" value="InterPro"/>
</dbReference>
<dbReference type="SUPFAM" id="SSF69060">
    <property type="entry name" value="Arp2/3 complex 21 kDa subunit ARPC3"/>
    <property type="match status" value="1"/>
</dbReference>
<comment type="subunit">
    <text evidence="6">Component of the Arp2/3 complex.</text>
</comment>
<evidence type="ECO:0000256" key="3">
    <source>
        <dbReference type="ARBA" id="ARBA00022490"/>
    </source>
</evidence>
<evidence type="ECO:0000313" key="8">
    <source>
        <dbReference type="Proteomes" id="UP001165082"/>
    </source>
</evidence>
<reference evidence="7" key="1">
    <citation type="submission" date="2022-07" db="EMBL/GenBank/DDBJ databases">
        <title>Genome analysis of Parmales, a sister group of diatoms, reveals the evolutionary specialization of diatoms from phago-mixotrophs to photoautotrophs.</title>
        <authorList>
            <person name="Ban H."/>
            <person name="Sato S."/>
            <person name="Yoshikawa S."/>
            <person name="Kazumasa Y."/>
            <person name="Nakamura Y."/>
            <person name="Ichinomiya M."/>
            <person name="Saitoh K."/>
            <person name="Sato N."/>
            <person name="Blanc-Mathieu R."/>
            <person name="Endo H."/>
            <person name="Kuwata A."/>
            <person name="Ogata H."/>
        </authorList>
    </citation>
    <scope>NUCLEOTIDE SEQUENCE</scope>
</reference>
<dbReference type="Proteomes" id="UP001165082">
    <property type="component" value="Unassembled WGS sequence"/>
</dbReference>
<dbReference type="AlphaFoldDB" id="A0A9W7AHV3"/>
<comment type="function">
    <text evidence="6">Functions as component of the Arp2/3 complex which is involved in regulation of actin polymerization and together with an activating nucleation-promoting factor (NPF) mediates the formation of branched actin networks.</text>
</comment>
<evidence type="ECO:0000313" key="7">
    <source>
        <dbReference type="EMBL" id="GMH70861.1"/>
    </source>
</evidence>
<dbReference type="PIRSF" id="PIRSF016315">
    <property type="entry name" value="ARP2/3_P21-Arc"/>
    <property type="match status" value="1"/>
</dbReference>
<dbReference type="Pfam" id="PF04062">
    <property type="entry name" value="P21-Arc"/>
    <property type="match status" value="1"/>
</dbReference>
<dbReference type="OrthoDB" id="200404at2759"/>
<keyword evidence="8" id="KW-1185">Reference proteome</keyword>
<evidence type="ECO:0000256" key="4">
    <source>
        <dbReference type="ARBA" id="ARBA00023203"/>
    </source>
</evidence>
<accession>A0A9W7AHV3</accession>
<evidence type="ECO:0000256" key="6">
    <source>
        <dbReference type="PIRNR" id="PIRNR016315"/>
    </source>
</evidence>
<evidence type="ECO:0000256" key="1">
    <source>
        <dbReference type="ARBA" id="ARBA00004245"/>
    </source>
</evidence>
<sequence>MPAYHSKMDDSTVSLSCGCGLMPLKTSVRGPAPPCDGDTDVVDEAINFYRANVLFKNFEVQGPADRTLIYLTLFIGTCMKACERIDSKSEAKSALYQTAIKSFTIPGDTGWSLGSLFPSPKGREESDTFKAYFKQARQEVAERVLDKIYDAEGKKNKWWFCFAKRKFMGKELRA</sequence>
<protein>
    <recommendedName>
        <fullName evidence="6">Actin-related protein 2/3 complex subunit 3</fullName>
    </recommendedName>
</protein>
<evidence type="ECO:0000256" key="2">
    <source>
        <dbReference type="ARBA" id="ARBA00010856"/>
    </source>
</evidence>
<comment type="subcellular location">
    <subcellularLocation>
        <location evidence="1 6">Cytoplasm</location>
        <location evidence="1 6">Cytoskeleton</location>
    </subcellularLocation>
</comment>
<dbReference type="EMBL" id="BRXZ01001425">
    <property type="protein sequence ID" value="GMH70861.1"/>
    <property type="molecule type" value="Genomic_DNA"/>
</dbReference>
<proteinExistence type="inferred from homology"/>
<keyword evidence="5 6" id="KW-0206">Cytoskeleton</keyword>
<name>A0A9W7AHV3_9STRA</name>
<dbReference type="Gene3D" id="1.10.1760.10">
    <property type="entry name" value="Actin-related protein 2/3 complex subunit 3"/>
    <property type="match status" value="1"/>
</dbReference>
<dbReference type="PANTHER" id="PTHR12391">
    <property type="entry name" value="ARP2/3 COMPLEX 21 KD SUBUNIT"/>
    <property type="match status" value="1"/>
</dbReference>
<keyword evidence="3 6" id="KW-0963">Cytoplasm</keyword>
<dbReference type="InterPro" id="IPR036753">
    <property type="entry name" value="ARPC3_sf"/>
</dbReference>
<keyword evidence="4 6" id="KW-0009">Actin-binding</keyword>